<evidence type="ECO:0000256" key="1">
    <source>
        <dbReference type="ARBA" id="ARBA00022450"/>
    </source>
</evidence>
<dbReference type="Proteomes" id="UP000826573">
    <property type="component" value="Unassembled WGS sequence"/>
</dbReference>
<dbReference type="AlphaFoldDB" id="A0A9P8HSS6"/>
<keyword evidence="2" id="KW-0597">Phosphoprotein</keyword>
<proteinExistence type="inferred from homology"/>
<dbReference type="GO" id="GO:0004312">
    <property type="term" value="F:fatty acid synthase activity"/>
    <property type="evidence" value="ECO:0007669"/>
    <property type="project" value="TreeGrafter"/>
</dbReference>
<keyword evidence="8" id="KW-1185">Reference proteome</keyword>
<dbReference type="InterPro" id="IPR016039">
    <property type="entry name" value="Thiolase-like"/>
</dbReference>
<evidence type="ECO:0000313" key="8">
    <source>
        <dbReference type="Proteomes" id="UP000826573"/>
    </source>
</evidence>
<gene>
    <name evidence="7" type="ORF">TsFJ059_004974</name>
</gene>
<dbReference type="InterPro" id="IPR050091">
    <property type="entry name" value="PKS_NRPS_Biosynth_Enz"/>
</dbReference>
<dbReference type="Gene3D" id="3.40.47.10">
    <property type="match status" value="1"/>
</dbReference>
<dbReference type="InterPro" id="IPR032088">
    <property type="entry name" value="SAT"/>
</dbReference>
<evidence type="ECO:0000256" key="4">
    <source>
        <dbReference type="RuleBase" id="RU003694"/>
    </source>
</evidence>
<evidence type="ECO:0000259" key="6">
    <source>
        <dbReference type="PROSITE" id="PS52004"/>
    </source>
</evidence>
<dbReference type="CDD" id="cd00833">
    <property type="entry name" value="PKS"/>
    <property type="match status" value="1"/>
</dbReference>
<dbReference type="PANTHER" id="PTHR43775">
    <property type="entry name" value="FATTY ACID SYNTHASE"/>
    <property type="match status" value="1"/>
</dbReference>
<keyword evidence="3" id="KW-0012">Acyltransferase</keyword>
<organism evidence="7 8">
    <name type="scientific">Trichoderma semiorbis</name>
    <dbReference type="NCBI Taxonomy" id="1491008"/>
    <lineage>
        <taxon>Eukaryota</taxon>
        <taxon>Fungi</taxon>
        <taxon>Dikarya</taxon>
        <taxon>Ascomycota</taxon>
        <taxon>Pezizomycotina</taxon>
        <taxon>Sordariomycetes</taxon>
        <taxon>Hypocreomycetidae</taxon>
        <taxon>Hypocreales</taxon>
        <taxon>Hypocreaceae</taxon>
        <taxon>Trichoderma</taxon>
    </lineage>
</organism>
<keyword evidence="1" id="KW-0596">Phosphopantetheine</keyword>
<dbReference type="Pfam" id="PF16073">
    <property type="entry name" value="SAT"/>
    <property type="match status" value="1"/>
</dbReference>
<keyword evidence="4" id="KW-0808">Transferase</keyword>
<evidence type="ECO:0000256" key="2">
    <source>
        <dbReference type="ARBA" id="ARBA00022553"/>
    </source>
</evidence>
<dbReference type="GO" id="GO:0044550">
    <property type="term" value="P:secondary metabolite biosynthetic process"/>
    <property type="evidence" value="ECO:0007669"/>
    <property type="project" value="TreeGrafter"/>
</dbReference>
<dbReference type="InterPro" id="IPR014031">
    <property type="entry name" value="Ketoacyl_synth_C"/>
</dbReference>
<reference evidence="7 8" key="1">
    <citation type="submission" date="2021-08" db="EMBL/GenBank/DDBJ databases">
        <title>The highly contiguous genome resource for Trichoderma semiorbis FJ059, a fungal antagonistic to plant pathogens.</title>
        <authorList>
            <person name="Liu T."/>
        </authorList>
    </citation>
    <scope>NUCLEOTIDE SEQUENCE [LARGE SCALE GENOMIC DNA]</scope>
    <source>
        <strain evidence="7 8">FJ059</strain>
    </source>
</reference>
<dbReference type="EMBL" id="JAIMJC010000002">
    <property type="protein sequence ID" value="KAH0530344.1"/>
    <property type="molecule type" value="Genomic_DNA"/>
</dbReference>
<dbReference type="Pfam" id="PF00109">
    <property type="entry name" value="ketoacyl-synt"/>
    <property type="match status" value="2"/>
</dbReference>
<feature type="region of interest" description="Disordered" evidence="5">
    <location>
        <begin position="467"/>
        <end position="487"/>
    </location>
</feature>
<sequence length="487" mass="51744">MAASQIFVFGPQALSFNATSFESLHGKLHSDPFHSWALDALSALPETLALVSKEAPKLQQTNGLKALEALRKALQTGVVQPDLIPLPNILLSPLVVVSQLVDYVAFLEASEPNLTETSKLPIPSNTDAKTLGLCTGLLSAFAVASAGSVADLQKYGAASVRYRIAVIGMSCQVPNAEDLESFWDILLSGESQHSEVLPERFSMNSVFRDVDPKRKWYGNWILTTMPSIPNSSRRAPERWVQQILSTVLHCSSRISLTLDTACSSSTVAIHLACRAILSGEITSALAGGVNLMTSPEWYLNLAGASFLSPTGQCKSFDSRGDGYCCGEGAGLVFLKKLSAAIADGDQIFGVIAGTSVLQNENPTPITVPNAPSLDRLFRGVVKRARMKPHDITVVEAHGTGTSVGDPAEYDGIRRVLGGPTRPDRLALTAVKGSIGHLEVASGIASLVKVLLMIHKAAIPAQASFQSISPGPNAKPEDNINITTTVKP</sequence>
<protein>
    <recommendedName>
        <fullName evidence="6">Ketosynthase family 3 (KS3) domain-containing protein</fullName>
    </recommendedName>
</protein>
<dbReference type="PROSITE" id="PS52004">
    <property type="entry name" value="KS3_2"/>
    <property type="match status" value="1"/>
</dbReference>
<evidence type="ECO:0000256" key="5">
    <source>
        <dbReference type="SAM" id="MobiDB-lite"/>
    </source>
</evidence>
<evidence type="ECO:0000256" key="3">
    <source>
        <dbReference type="ARBA" id="ARBA00023315"/>
    </source>
</evidence>
<accession>A0A9P8HSS6</accession>
<dbReference type="SUPFAM" id="SSF53901">
    <property type="entry name" value="Thiolase-like"/>
    <property type="match status" value="1"/>
</dbReference>
<dbReference type="InterPro" id="IPR001227">
    <property type="entry name" value="Ac_transferase_dom_sf"/>
</dbReference>
<dbReference type="SMART" id="SM00825">
    <property type="entry name" value="PKS_KS"/>
    <property type="match status" value="1"/>
</dbReference>
<dbReference type="GO" id="GO:0006633">
    <property type="term" value="P:fatty acid biosynthetic process"/>
    <property type="evidence" value="ECO:0007669"/>
    <property type="project" value="TreeGrafter"/>
</dbReference>
<comment type="similarity">
    <text evidence="4">Belongs to the thiolase-like superfamily. Beta-ketoacyl-ACP synthases family.</text>
</comment>
<evidence type="ECO:0000313" key="7">
    <source>
        <dbReference type="EMBL" id="KAH0530344.1"/>
    </source>
</evidence>
<dbReference type="Gene3D" id="3.40.366.10">
    <property type="entry name" value="Malonyl-Coenzyme A Acyl Carrier Protein, domain 2"/>
    <property type="match status" value="1"/>
</dbReference>
<comment type="caution">
    <text evidence="7">The sequence shown here is derived from an EMBL/GenBank/DDBJ whole genome shotgun (WGS) entry which is preliminary data.</text>
</comment>
<dbReference type="Pfam" id="PF02801">
    <property type="entry name" value="Ketoacyl-synt_C"/>
    <property type="match status" value="1"/>
</dbReference>
<dbReference type="PANTHER" id="PTHR43775:SF14">
    <property type="entry name" value="ITERATIVE POLYKETIDE SYNTHASE AFOE-RELATED"/>
    <property type="match status" value="1"/>
</dbReference>
<feature type="domain" description="Ketosynthase family 3 (KS3)" evidence="6">
    <location>
        <begin position="161"/>
        <end position="487"/>
    </location>
</feature>
<dbReference type="InterPro" id="IPR020841">
    <property type="entry name" value="PKS_Beta-ketoAc_synthase_dom"/>
</dbReference>
<dbReference type="InterPro" id="IPR014030">
    <property type="entry name" value="Ketoacyl_synth_N"/>
</dbReference>
<name>A0A9P8HSS6_9HYPO</name>